<dbReference type="RefSeq" id="WP_313542118.1">
    <property type="nucleotide sequence ID" value="NZ_CP134880.1"/>
</dbReference>
<dbReference type="KEGG" id="dcp:RN607_09280"/>
<dbReference type="InterPro" id="IPR017508">
    <property type="entry name" value="HipA_N1"/>
</dbReference>
<name>A0AA96FB17_9MICO</name>
<feature type="region of interest" description="Disordered" evidence="4">
    <location>
        <begin position="328"/>
        <end position="353"/>
    </location>
</feature>
<dbReference type="AlphaFoldDB" id="A0AA96FB17"/>
<dbReference type="GO" id="GO:0004674">
    <property type="term" value="F:protein serine/threonine kinase activity"/>
    <property type="evidence" value="ECO:0007669"/>
    <property type="project" value="TreeGrafter"/>
</dbReference>
<dbReference type="Pfam" id="PF07804">
    <property type="entry name" value="HipA_C"/>
    <property type="match status" value="1"/>
</dbReference>
<dbReference type="GO" id="GO:0005829">
    <property type="term" value="C:cytosol"/>
    <property type="evidence" value="ECO:0007669"/>
    <property type="project" value="TreeGrafter"/>
</dbReference>
<evidence type="ECO:0000256" key="3">
    <source>
        <dbReference type="ARBA" id="ARBA00022777"/>
    </source>
</evidence>
<dbReference type="PANTHER" id="PTHR37419">
    <property type="entry name" value="SERINE/THREONINE-PROTEIN KINASE TOXIN HIPA"/>
    <property type="match status" value="1"/>
</dbReference>
<keyword evidence="3" id="KW-0418">Kinase</keyword>
<dbReference type="EMBL" id="CP134880">
    <property type="protein sequence ID" value="WNM26393.1"/>
    <property type="molecule type" value="Genomic_DNA"/>
</dbReference>
<evidence type="ECO:0000256" key="1">
    <source>
        <dbReference type="ARBA" id="ARBA00010164"/>
    </source>
</evidence>
<sequence length="413" mass="44645">MTDPIEVWTDEGTPTRVGSLYAHRRRGTESASFSYDGTYLAQPAACAWGPQLPLSAAPHHTPAGQKLFGAFADGAPDRWGRTLLVRQEARLAREERRQPRSLGETDFLLGVRDDLRQGSLRYRLDDGPFLATDVDGVPLLTDLPALLNLAHQAERDAVTLPDLNRLVLAGGSLGGARPKAHVIQADGRLAIAKFPSADRDTWDVMAWERVASLLASTAGIDVPDSALLEVAGRSVLVTSRFDRVGTGMDARRVGYVSAMTMLEADDGDVASYLDIAAVVEEISDRASADLEQLWRRLLFSVAIGNTDDHLRNHGFLHQAGRDVWRLSPAFDMNPDPTPGPKHHATSIDGSDSPATVASAMAVARDFRLRADEAERIGGEVLSAVGRWRESARSVGLSARAIEAMAPAFDALET</sequence>
<dbReference type="InterPro" id="IPR012893">
    <property type="entry name" value="HipA-like_C"/>
</dbReference>
<accession>A0AA96FB17</accession>
<feature type="domain" description="HipA-like C-terminal" evidence="5">
    <location>
        <begin position="172"/>
        <end position="384"/>
    </location>
</feature>
<protein>
    <submittedName>
        <fullName evidence="7">Type II toxin-antitoxin system HipA family toxin</fullName>
    </submittedName>
</protein>
<evidence type="ECO:0000259" key="6">
    <source>
        <dbReference type="Pfam" id="PF13657"/>
    </source>
</evidence>
<dbReference type="InterPro" id="IPR052028">
    <property type="entry name" value="HipA_Ser/Thr_kinase"/>
</dbReference>
<dbReference type="PANTHER" id="PTHR37419:SF8">
    <property type="entry name" value="TOXIN YJJJ"/>
    <property type="match status" value="1"/>
</dbReference>
<feature type="domain" description="HipA N-terminal subdomain 1" evidence="6">
    <location>
        <begin position="7"/>
        <end position="88"/>
    </location>
</feature>
<evidence type="ECO:0000256" key="2">
    <source>
        <dbReference type="ARBA" id="ARBA00022679"/>
    </source>
</evidence>
<dbReference type="Gene3D" id="1.10.1070.20">
    <property type="match status" value="1"/>
</dbReference>
<dbReference type="Pfam" id="PF13657">
    <property type="entry name" value="Couple_hipA"/>
    <property type="match status" value="1"/>
</dbReference>
<comment type="similarity">
    <text evidence="1">Belongs to the HipA Ser/Thr kinase family.</text>
</comment>
<keyword evidence="2" id="KW-0808">Transferase</keyword>
<evidence type="ECO:0000256" key="4">
    <source>
        <dbReference type="SAM" id="MobiDB-lite"/>
    </source>
</evidence>
<organism evidence="7">
    <name type="scientific">Demequina capsici</name>
    <dbReference type="NCBI Taxonomy" id="3075620"/>
    <lineage>
        <taxon>Bacteria</taxon>
        <taxon>Bacillati</taxon>
        <taxon>Actinomycetota</taxon>
        <taxon>Actinomycetes</taxon>
        <taxon>Micrococcales</taxon>
        <taxon>Demequinaceae</taxon>
        <taxon>Demequina</taxon>
    </lineage>
</organism>
<evidence type="ECO:0000259" key="5">
    <source>
        <dbReference type="Pfam" id="PF07804"/>
    </source>
</evidence>
<proteinExistence type="inferred from homology"/>
<dbReference type="Proteomes" id="UP001303408">
    <property type="component" value="Chromosome"/>
</dbReference>
<gene>
    <name evidence="7" type="ORF">RN607_09280</name>
</gene>
<reference evidence="7" key="1">
    <citation type="submission" date="2023-09" db="EMBL/GenBank/DDBJ databases">
        <title>Demequina sp. a novel bacteria isolated from Capsicum annuum.</title>
        <authorList>
            <person name="Humaira Z."/>
            <person name="Lee J."/>
            <person name="Cho D."/>
        </authorList>
    </citation>
    <scope>NUCLEOTIDE SEQUENCE</scope>
    <source>
        <strain evidence="7">PMTSA13</strain>
    </source>
</reference>
<evidence type="ECO:0000313" key="7">
    <source>
        <dbReference type="EMBL" id="WNM26393.1"/>
    </source>
</evidence>